<dbReference type="AlphaFoldDB" id="F9Q8E8"/>
<protein>
    <submittedName>
        <fullName evidence="2">Rhodanese domain protein</fullName>
    </submittedName>
</protein>
<accession>F9Q8E8</accession>
<reference evidence="2 3" key="1">
    <citation type="submission" date="2011-07" db="EMBL/GenBank/DDBJ databases">
        <authorList>
            <person name="Harkins D.M."/>
            <person name="Madupu R."/>
            <person name="Durkin A.S."/>
            <person name="Torralba M."/>
            <person name="Methe B."/>
            <person name="Sutton G.G."/>
            <person name="Nelson K.E."/>
        </authorList>
    </citation>
    <scope>NUCLEOTIDE SEQUENCE [LARGE SCALE GENOMIC DNA]</scope>
    <source>
        <strain evidence="2 3">HK 85</strain>
    </source>
</reference>
<dbReference type="EMBL" id="AFUV01000010">
    <property type="protein sequence ID" value="EGV06041.1"/>
    <property type="molecule type" value="Genomic_DNA"/>
</dbReference>
<evidence type="ECO:0000313" key="3">
    <source>
        <dbReference type="Proteomes" id="UP000006235"/>
    </source>
</evidence>
<evidence type="ECO:0000313" key="2">
    <source>
        <dbReference type="EMBL" id="EGV06041.1"/>
    </source>
</evidence>
<organism evidence="2 3">
    <name type="scientific">Haemophilus pittmaniae HK 85</name>
    <dbReference type="NCBI Taxonomy" id="1035188"/>
    <lineage>
        <taxon>Bacteria</taxon>
        <taxon>Pseudomonadati</taxon>
        <taxon>Pseudomonadota</taxon>
        <taxon>Gammaproteobacteria</taxon>
        <taxon>Pasteurellales</taxon>
        <taxon>Pasteurellaceae</taxon>
        <taxon>Haemophilus</taxon>
    </lineage>
</organism>
<feature type="domain" description="Rhodanese" evidence="1">
    <location>
        <begin position="6"/>
        <end position="43"/>
    </location>
</feature>
<sequence length="46" mass="4886">MVDVNGTLSNNSAESLAKQGFTQVYVLKDGLAAWAGANLPLVKKHK</sequence>
<proteinExistence type="predicted"/>
<dbReference type="STRING" id="1035188.HMPREF9952_1797"/>
<dbReference type="Gene3D" id="3.40.250.10">
    <property type="entry name" value="Rhodanese-like domain"/>
    <property type="match status" value="1"/>
</dbReference>
<dbReference type="PROSITE" id="PS50206">
    <property type="entry name" value="RHODANESE_3"/>
    <property type="match status" value="1"/>
</dbReference>
<dbReference type="InterPro" id="IPR036873">
    <property type="entry name" value="Rhodanese-like_dom_sf"/>
</dbReference>
<evidence type="ECO:0000259" key="1">
    <source>
        <dbReference type="PROSITE" id="PS50206"/>
    </source>
</evidence>
<gene>
    <name evidence="2" type="ORF">HMPREF9952_1797</name>
</gene>
<dbReference type="InterPro" id="IPR001763">
    <property type="entry name" value="Rhodanese-like_dom"/>
</dbReference>
<dbReference type="Proteomes" id="UP000006235">
    <property type="component" value="Unassembled WGS sequence"/>
</dbReference>
<dbReference type="SUPFAM" id="SSF52821">
    <property type="entry name" value="Rhodanese/Cell cycle control phosphatase"/>
    <property type="match status" value="1"/>
</dbReference>
<name>F9Q8E8_9PAST</name>
<comment type="caution">
    <text evidence="2">The sequence shown here is derived from an EMBL/GenBank/DDBJ whole genome shotgun (WGS) entry which is preliminary data.</text>
</comment>
<dbReference type="CDD" id="cd00158">
    <property type="entry name" value="RHOD"/>
    <property type="match status" value="1"/>
</dbReference>